<dbReference type="Pfam" id="PF08378">
    <property type="entry name" value="NERD"/>
    <property type="match status" value="1"/>
</dbReference>
<name>A0ABU9AXE0_9BACT</name>
<evidence type="ECO:0000256" key="1">
    <source>
        <dbReference type="SAM" id="Phobius"/>
    </source>
</evidence>
<evidence type="ECO:0000313" key="4">
    <source>
        <dbReference type="Proteomes" id="UP001371305"/>
    </source>
</evidence>
<protein>
    <submittedName>
        <fullName evidence="3">Nuclease-related domain-containing protein</fullName>
    </submittedName>
</protein>
<keyword evidence="1" id="KW-0472">Membrane</keyword>
<feature type="transmembrane region" description="Helical" evidence="1">
    <location>
        <begin position="94"/>
        <end position="111"/>
    </location>
</feature>
<proteinExistence type="predicted"/>
<reference evidence="3 4" key="1">
    <citation type="submission" date="2024-04" db="EMBL/GenBank/DDBJ databases">
        <title>Luteolibacter sp. isolated from soil.</title>
        <authorList>
            <person name="An J."/>
        </authorList>
    </citation>
    <scope>NUCLEOTIDE SEQUENCE [LARGE SCALE GENOMIC DNA]</scope>
    <source>
        <strain evidence="3 4">Y139</strain>
    </source>
</reference>
<evidence type="ECO:0000313" key="3">
    <source>
        <dbReference type="EMBL" id="MEK7951427.1"/>
    </source>
</evidence>
<keyword evidence="4" id="KW-1185">Reference proteome</keyword>
<comment type="caution">
    <text evidence="3">The sequence shown here is derived from an EMBL/GenBank/DDBJ whole genome shotgun (WGS) entry which is preliminary data.</text>
</comment>
<keyword evidence="1" id="KW-0812">Transmembrane</keyword>
<evidence type="ECO:0000259" key="2">
    <source>
        <dbReference type="PROSITE" id="PS50965"/>
    </source>
</evidence>
<dbReference type="Proteomes" id="UP001371305">
    <property type="component" value="Unassembled WGS sequence"/>
</dbReference>
<dbReference type="PROSITE" id="PS50965">
    <property type="entry name" value="NERD"/>
    <property type="match status" value="1"/>
</dbReference>
<keyword evidence="1" id="KW-1133">Transmembrane helix</keyword>
<dbReference type="RefSeq" id="WP_341405031.1">
    <property type="nucleotide sequence ID" value="NZ_JBBUKT010000004.1"/>
</dbReference>
<accession>A0ABU9AXE0</accession>
<sequence>MNLHLGMFVGVGVMAGGLYFLHREIDRIFAEEKRRSRAPFKEKLLRPPGESLRLKIEELHDEFMEQGLVLAVTTACTGGAIMVFTFQAWWMNGIVWTIISAIGFACGRHRWNKLKGLRKTLRNYRLGFDGERYVAEKLSELIGQGYRVFHDFLFDMKPGGDATNFNIDHIVVGPAGVFVLETKTYRQPNGELPEGDERHKVRGDGDALLLPGGHRQRKPLKQVRKNADELSKFLTGTSPSRVPVYPIIAMPGWYTEEEAFPDLLVLNPLRISARISRFSQSDVLPPSEVRMIADRIEAHCRNVDSA</sequence>
<feature type="transmembrane region" description="Helical" evidence="1">
    <location>
        <begin position="68"/>
        <end position="88"/>
    </location>
</feature>
<feature type="domain" description="NERD" evidence="2">
    <location>
        <begin position="126"/>
        <end position="253"/>
    </location>
</feature>
<dbReference type="EMBL" id="JBBUKT010000004">
    <property type="protein sequence ID" value="MEK7951427.1"/>
    <property type="molecule type" value="Genomic_DNA"/>
</dbReference>
<dbReference type="InterPro" id="IPR011528">
    <property type="entry name" value="NERD"/>
</dbReference>
<feature type="transmembrane region" description="Helical" evidence="1">
    <location>
        <begin position="6"/>
        <end position="25"/>
    </location>
</feature>
<organism evidence="3 4">
    <name type="scientific">Luteolibacter soli</name>
    <dbReference type="NCBI Taxonomy" id="3135280"/>
    <lineage>
        <taxon>Bacteria</taxon>
        <taxon>Pseudomonadati</taxon>
        <taxon>Verrucomicrobiota</taxon>
        <taxon>Verrucomicrobiia</taxon>
        <taxon>Verrucomicrobiales</taxon>
        <taxon>Verrucomicrobiaceae</taxon>
        <taxon>Luteolibacter</taxon>
    </lineage>
</organism>
<gene>
    <name evidence="3" type="ORF">WKV53_13000</name>
</gene>